<dbReference type="Proteomes" id="UP000253940">
    <property type="component" value="Chromosome"/>
</dbReference>
<dbReference type="NCBIfam" id="TIGR00044">
    <property type="entry name" value="YggS family pyridoxal phosphate-dependent enzyme"/>
    <property type="match status" value="1"/>
</dbReference>
<dbReference type="InterPro" id="IPR011078">
    <property type="entry name" value="PyrdxlP_homeostasis"/>
</dbReference>
<reference evidence="6 7" key="1">
    <citation type="submission" date="2018-07" db="EMBL/GenBank/DDBJ databases">
        <title>Genome sequencing of Moraxellaceae gen. HYN0046.</title>
        <authorList>
            <person name="Kim M."/>
            <person name="Yi H."/>
        </authorList>
    </citation>
    <scope>NUCLEOTIDE SEQUENCE [LARGE SCALE GENOMIC DNA]</scope>
    <source>
        <strain evidence="6 7">HYN0046</strain>
    </source>
</reference>
<dbReference type="PANTHER" id="PTHR10146:SF14">
    <property type="entry name" value="PYRIDOXAL PHOSPHATE HOMEOSTASIS PROTEIN"/>
    <property type="match status" value="1"/>
</dbReference>
<dbReference type="InterPro" id="IPR029066">
    <property type="entry name" value="PLP-binding_barrel"/>
</dbReference>
<dbReference type="Pfam" id="PF01168">
    <property type="entry name" value="Ala_racemase_N"/>
    <property type="match status" value="1"/>
</dbReference>
<dbReference type="InterPro" id="IPR001608">
    <property type="entry name" value="Ala_racemase_N"/>
</dbReference>
<name>A0A345PB22_9GAMM</name>
<dbReference type="FunFam" id="3.20.20.10:FF:000018">
    <property type="entry name" value="Pyridoxal phosphate homeostasis protein"/>
    <property type="match status" value="1"/>
</dbReference>
<evidence type="ECO:0000256" key="2">
    <source>
        <dbReference type="HAMAP-Rule" id="MF_02087"/>
    </source>
</evidence>
<dbReference type="Gene3D" id="3.20.20.10">
    <property type="entry name" value="Alanine racemase"/>
    <property type="match status" value="1"/>
</dbReference>
<evidence type="ECO:0000256" key="1">
    <source>
        <dbReference type="ARBA" id="ARBA00022898"/>
    </source>
</evidence>
<feature type="modified residue" description="N6-(pyridoxal phosphate)lysine" evidence="2 3">
    <location>
        <position position="36"/>
    </location>
</feature>
<dbReference type="SUPFAM" id="SSF51419">
    <property type="entry name" value="PLP-binding barrel"/>
    <property type="match status" value="1"/>
</dbReference>
<keyword evidence="1 2" id="KW-0663">Pyridoxal phosphate</keyword>
<dbReference type="KEGG" id="mbah:HYN46_02830"/>
<dbReference type="GO" id="GO:0030170">
    <property type="term" value="F:pyridoxal phosphate binding"/>
    <property type="evidence" value="ECO:0007669"/>
    <property type="project" value="UniProtKB-UniRule"/>
</dbReference>
<accession>A0A345PB22</accession>
<evidence type="ECO:0000313" key="6">
    <source>
        <dbReference type="EMBL" id="AXI04481.1"/>
    </source>
</evidence>
<evidence type="ECO:0000256" key="3">
    <source>
        <dbReference type="PIRSR" id="PIRSR004848-1"/>
    </source>
</evidence>
<comment type="cofactor">
    <cofactor evidence="3">
        <name>pyridoxal 5'-phosphate</name>
        <dbReference type="ChEBI" id="CHEBI:597326"/>
    </cofactor>
</comment>
<keyword evidence="7" id="KW-1185">Reference proteome</keyword>
<dbReference type="RefSeq" id="WP_114900545.1">
    <property type="nucleotide sequence ID" value="NZ_CP031222.1"/>
</dbReference>
<comment type="function">
    <text evidence="2">Pyridoxal 5'-phosphate (PLP)-binding protein, which is involved in PLP homeostasis.</text>
</comment>
<feature type="domain" description="Alanine racemase N-terminal" evidence="5">
    <location>
        <begin position="30"/>
        <end position="235"/>
    </location>
</feature>
<sequence length="240" mass="26645">MTDLTANRQQVLNKIKNICRDCERSEDSITLLAVSKMQSAEVVRAMHATGQIQFAENYLQEALSKQNELKDLPIEWHFIGQIQRNKTRDIAAYFSWVHGVDRLIIAQRLSQHRQVDHQADLHNSHNVTEPLNICIQVNIDREESKGGCLPEELPELVTAISALPNLALRGVMVIPEAGHVDAFSRTRVLFEAVRANHANPAQWDTLSMGMSGDFAEAIAQGATLIRVGTALFGSRSASAL</sequence>
<dbReference type="AlphaFoldDB" id="A0A345PB22"/>
<organism evidence="6 7">
    <name type="scientific">Aquirhabdus parva</name>
    <dbReference type="NCBI Taxonomy" id="2283318"/>
    <lineage>
        <taxon>Bacteria</taxon>
        <taxon>Pseudomonadati</taxon>
        <taxon>Pseudomonadota</taxon>
        <taxon>Gammaproteobacteria</taxon>
        <taxon>Moraxellales</taxon>
        <taxon>Moraxellaceae</taxon>
        <taxon>Aquirhabdus</taxon>
    </lineage>
</organism>
<dbReference type="HAMAP" id="MF_02087">
    <property type="entry name" value="PLP_homeostasis"/>
    <property type="match status" value="1"/>
</dbReference>
<dbReference type="PIRSF" id="PIRSF004848">
    <property type="entry name" value="YBL036c_PLPDEIII"/>
    <property type="match status" value="1"/>
</dbReference>
<protein>
    <recommendedName>
        <fullName evidence="2">Pyridoxal phosphate homeostasis protein</fullName>
        <shortName evidence="2">PLP homeostasis protein</shortName>
    </recommendedName>
</protein>
<dbReference type="PROSITE" id="PS01211">
    <property type="entry name" value="UPF0001"/>
    <property type="match status" value="1"/>
</dbReference>
<proteinExistence type="inferred from homology"/>
<evidence type="ECO:0000259" key="5">
    <source>
        <dbReference type="Pfam" id="PF01168"/>
    </source>
</evidence>
<gene>
    <name evidence="6" type="ORF">HYN46_02830</name>
</gene>
<dbReference type="PANTHER" id="PTHR10146">
    <property type="entry name" value="PROLINE SYNTHETASE CO-TRANSCRIBED BACTERIAL HOMOLOG PROTEIN"/>
    <property type="match status" value="1"/>
</dbReference>
<dbReference type="EMBL" id="CP031222">
    <property type="protein sequence ID" value="AXI04481.1"/>
    <property type="molecule type" value="Genomic_DNA"/>
</dbReference>
<evidence type="ECO:0000256" key="4">
    <source>
        <dbReference type="RuleBase" id="RU004514"/>
    </source>
</evidence>
<evidence type="ECO:0000313" key="7">
    <source>
        <dbReference type="Proteomes" id="UP000253940"/>
    </source>
</evidence>
<comment type="similarity">
    <text evidence="2 4">Belongs to the pyridoxal phosphate-binding protein YggS/PROSC family.</text>
</comment>
<dbReference type="OrthoDB" id="9804072at2"/>